<proteinExistence type="predicted"/>
<evidence type="ECO:0000313" key="1">
    <source>
        <dbReference type="Proteomes" id="UP000492821"/>
    </source>
</evidence>
<organism evidence="1 2">
    <name type="scientific">Panagrellus redivivus</name>
    <name type="common">Microworm</name>
    <dbReference type="NCBI Taxonomy" id="6233"/>
    <lineage>
        <taxon>Eukaryota</taxon>
        <taxon>Metazoa</taxon>
        <taxon>Ecdysozoa</taxon>
        <taxon>Nematoda</taxon>
        <taxon>Chromadorea</taxon>
        <taxon>Rhabditida</taxon>
        <taxon>Tylenchina</taxon>
        <taxon>Panagrolaimomorpha</taxon>
        <taxon>Panagrolaimoidea</taxon>
        <taxon>Panagrolaimidae</taxon>
        <taxon>Panagrellus</taxon>
    </lineage>
</organism>
<name>A0A7E4ZYB1_PANRE</name>
<reference evidence="2" key="2">
    <citation type="submission" date="2020-10" db="UniProtKB">
        <authorList>
            <consortium name="WormBaseParasite"/>
        </authorList>
    </citation>
    <scope>IDENTIFICATION</scope>
</reference>
<accession>A0A7E4ZYB1</accession>
<reference evidence="1" key="1">
    <citation type="journal article" date="2013" name="Genetics">
        <title>The draft genome and transcriptome of Panagrellus redivivus are shaped by the harsh demands of a free-living lifestyle.</title>
        <authorList>
            <person name="Srinivasan J."/>
            <person name="Dillman A.R."/>
            <person name="Macchietto M.G."/>
            <person name="Heikkinen L."/>
            <person name="Lakso M."/>
            <person name="Fracchia K.M."/>
            <person name="Antoshechkin I."/>
            <person name="Mortazavi A."/>
            <person name="Wong G."/>
            <person name="Sternberg P.W."/>
        </authorList>
    </citation>
    <scope>NUCLEOTIDE SEQUENCE [LARGE SCALE GENOMIC DNA]</scope>
    <source>
        <strain evidence="1">MT8872</strain>
    </source>
</reference>
<keyword evidence="1" id="KW-1185">Reference proteome</keyword>
<dbReference type="Proteomes" id="UP000492821">
    <property type="component" value="Unassembled WGS sequence"/>
</dbReference>
<dbReference type="AlphaFoldDB" id="A0A7E4ZYB1"/>
<protein>
    <submittedName>
        <fullName evidence="2">Gnk2-homologous domain-containing protein</fullName>
    </submittedName>
</protein>
<sequence length="268" mass="30125">MYNAPGPRCENGSMTVITNSTSKDQIPLSADTTRIFAIYCTLNLTISHVRDKKIVDISFGPAFPKPKDCSTNKKMKGDKYTCCYKASNNISHIEPRCHYSTIMSIVMAQGNDSATDNETTTLDPFEPVHHQNTHQGVYENADKCEQNNIGHVGKVSRRCYPGGHGCFHLNGLNDANTAVIASCIGRAENYVAARKDAFDRYREALICLVEEAKDRCHLVHSGTRMQYLCCCSSTETRNYMGRCKLDSNMMFNTQQYEVKYVGDFKDDY</sequence>
<evidence type="ECO:0000313" key="2">
    <source>
        <dbReference type="WBParaSite" id="Pan_g2763.t1"/>
    </source>
</evidence>
<dbReference type="WBParaSite" id="Pan_g2763.t1">
    <property type="protein sequence ID" value="Pan_g2763.t1"/>
    <property type="gene ID" value="Pan_g2763"/>
</dbReference>